<protein>
    <recommendedName>
        <fullName evidence="4">Lipocalin-like domain-containing protein</fullName>
    </recommendedName>
</protein>
<gene>
    <name evidence="2" type="ORF">A4R26_03450</name>
</gene>
<dbReference type="AlphaFoldDB" id="A0A1V9FJH8"/>
<evidence type="ECO:0000313" key="3">
    <source>
        <dbReference type="Proteomes" id="UP000192276"/>
    </source>
</evidence>
<evidence type="ECO:0008006" key="4">
    <source>
        <dbReference type="Google" id="ProtNLM"/>
    </source>
</evidence>
<dbReference type="Proteomes" id="UP000192276">
    <property type="component" value="Unassembled WGS sequence"/>
</dbReference>
<keyword evidence="3" id="KW-1185">Reference proteome</keyword>
<proteinExistence type="predicted"/>
<dbReference type="RefSeq" id="WP_081165904.1">
    <property type="nucleotide sequence ID" value="NZ_LWBP01000188.1"/>
</dbReference>
<feature type="region of interest" description="Disordered" evidence="1">
    <location>
        <begin position="158"/>
        <end position="180"/>
    </location>
</feature>
<evidence type="ECO:0000313" key="2">
    <source>
        <dbReference type="EMBL" id="OQP58523.1"/>
    </source>
</evidence>
<name>A0A1V9FJH8_9BACT</name>
<dbReference type="OrthoDB" id="659896at2"/>
<sequence length="180" mass="20708">MWKYLSIALFLICQYHTNAQTVTESTLAGNWLVTRWETNDRLLDFQDTLASLRFMVDNFKYKNKVQDILREDSIRMRQELRKVLASAAAIRFRLLFNKDKSFVWSGSTDNSAQFKGTYSLGASNQTLVLTSFDGLSKSYRTMVLKVHALQPDKMTIEIPSEDSGKQSRFTLKKMEAGGQR</sequence>
<accession>A0A1V9FJH8</accession>
<reference evidence="3" key="1">
    <citation type="submission" date="2016-04" db="EMBL/GenBank/DDBJ databases">
        <authorList>
            <person name="Chen L."/>
            <person name="Zhuang W."/>
            <person name="Wang G."/>
        </authorList>
    </citation>
    <scope>NUCLEOTIDE SEQUENCE [LARGE SCALE GENOMIC DNA]</scope>
    <source>
        <strain evidence="3">208</strain>
    </source>
</reference>
<evidence type="ECO:0000256" key="1">
    <source>
        <dbReference type="SAM" id="MobiDB-lite"/>
    </source>
</evidence>
<comment type="caution">
    <text evidence="2">The sequence shown here is derived from an EMBL/GenBank/DDBJ whole genome shotgun (WGS) entry which is preliminary data.</text>
</comment>
<dbReference type="EMBL" id="LWBP01000188">
    <property type="protein sequence ID" value="OQP58523.1"/>
    <property type="molecule type" value="Genomic_DNA"/>
</dbReference>
<organism evidence="2 3">
    <name type="scientific">Niastella populi</name>
    <dbReference type="NCBI Taxonomy" id="550983"/>
    <lineage>
        <taxon>Bacteria</taxon>
        <taxon>Pseudomonadati</taxon>
        <taxon>Bacteroidota</taxon>
        <taxon>Chitinophagia</taxon>
        <taxon>Chitinophagales</taxon>
        <taxon>Chitinophagaceae</taxon>
        <taxon>Niastella</taxon>
    </lineage>
</organism>